<name>A0A212CKH5_CEREH</name>
<comment type="caution">
    <text evidence="2">The sequence shown here is derived from an EMBL/GenBank/DDBJ whole genome shotgun (WGS) entry which is preliminary data.</text>
</comment>
<sequence length="154" mass="16448">FGGPHCTECPLGYATSQPNLQHRPRGSPRLSRPKRVTVSVNLPQAARILGVDPAVHLRKQGPDSHNAPCINTALGAAARRCRRVPQETPHAARGVSDGPRVAAMAELAPVRLPVLSRTVLSASAFAPASSPRNFSEACFMFFDLLPSRPVFVAP</sequence>
<organism evidence="2 3">
    <name type="scientific">Cervus elaphus hippelaphus</name>
    <name type="common">European red deer</name>
    <dbReference type="NCBI Taxonomy" id="46360"/>
    <lineage>
        <taxon>Eukaryota</taxon>
        <taxon>Metazoa</taxon>
        <taxon>Chordata</taxon>
        <taxon>Craniata</taxon>
        <taxon>Vertebrata</taxon>
        <taxon>Euteleostomi</taxon>
        <taxon>Mammalia</taxon>
        <taxon>Eutheria</taxon>
        <taxon>Laurasiatheria</taxon>
        <taxon>Artiodactyla</taxon>
        <taxon>Ruminantia</taxon>
        <taxon>Pecora</taxon>
        <taxon>Cervidae</taxon>
        <taxon>Cervinae</taxon>
        <taxon>Cervus</taxon>
    </lineage>
</organism>
<evidence type="ECO:0000313" key="2">
    <source>
        <dbReference type="EMBL" id="OWK06556.1"/>
    </source>
</evidence>
<dbReference type="AlphaFoldDB" id="A0A212CKH5"/>
<dbReference type="EMBL" id="MKHE01000018">
    <property type="protein sequence ID" value="OWK06556.1"/>
    <property type="molecule type" value="Genomic_DNA"/>
</dbReference>
<dbReference type="Proteomes" id="UP000242450">
    <property type="component" value="Chromosome 18"/>
</dbReference>
<reference evidence="2 3" key="1">
    <citation type="journal article" date="2018" name="Mol. Genet. Genomics">
        <title>The red deer Cervus elaphus genome CerEla1.0: sequencing, annotating, genes, and chromosomes.</title>
        <authorList>
            <person name="Bana N.A."/>
            <person name="Nyiri A."/>
            <person name="Nagy J."/>
            <person name="Frank K."/>
            <person name="Nagy T."/>
            <person name="Steger V."/>
            <person name="Schiller M."/>
            <person name="Lakatos P."/>
            <person name="Sugar L."/>
            <person name="Horn P."/>
            <person name="Barta E."/>
            <person name="Orosz L."/>
        </authorList>
    </citation>
    <scope>NUCLEOTIDE SEQUENCE [LARGE SCALE GENOMIC DNA]</scope>
    <source>
        <strain evidence="2">Hungarian</strain>
    </source>
</reference>
<evidence type="ECO:0000256" key="1">
    <source>
        <dbReference type="SAM" id="MobiDB-lite"/>
    </source>
</evidence>
<feature type="compositionally biased region" description="Basic residues" evidence="1">
    <location>
        <begin position="22"/>
        <end position="34"/>
    </location>
</feature>
<evidence type="ECO:0000313" key="3">
    <source>
        <dbReference type="Proteomes" id="UP000242450"/>
    </source>
</evidence>
<proteinExistence type="predicted"/>
<accession>A0A212CKH5</accession>
<gene>
    <name evidence="2" type="ORF">Celaphus_00012434</name>
</gene>
<feature type="region of interest" description="Disordered" evidence="1">
    <location>
        <begin position="15"/>
        <end position="34"/>
    </location>
</feature>
<keyword evidence="3" id="KW-1185">Reference proteome</keyword>
<protein>
    <submittedName>
        <fullName evidence="2">Uncharacterized protein</fullName>
    </submittedName>
</protein>
<feature type="non-terminal residue" evidence="2">
    <location>
        <position position="1"/>
    </location>
</feature>